<dbReference type="InterPro" id="IPR036163">
    <property type="entry name" value="HMA_dom_sf"/>
</dbReference>
<organism evidence="2">
    <name type="scientific">marine metagenome</name>
    <dbReference type="NCBI Taxonomy" id="408172"/>
    <lineage>
        <taxon>unclassified sequences</taxon>
        <taxon>metagenomes</taxon>
        <taxon>ecological metagenomes</taxon>
    </lineage>
</organism>
<name>A0A382A666_9ZZZZ</name>
<reference evidence="2" key="1">
    <citation type="submission" date="2018-05" db="EMBL/GenBank/DDBJ databases">
        <authorList>
            <person name="Lanie J.A."/>
            <person name="Ng W.-L."/>
            <person name="Kazmierczak K.M."/>
            <person name="Andrzejewski T.M."/>
            <person name="Davidsen T.M."/>
            <person name="Wayne K.J."/>
            <person name="Tettelin H."/>
            <person name="Glass J.I."/>
            <person name="Rusch D."/>
            <person name="Podicherti R."/>
            <person name="Tsui H.-C.T."/>
            <person name="Winkler M.E."/>
        </authorList>
    </citation>
    <scope>NUCLEOTIDE SEQUENCE</scope>
</reference>
<dbReference type="InterPro" id="IPR006121">
    <property type="entry name" value="HMA_dom"/>
</dbReference>
<dbReference type="Gene3D" id="3.30.70.100">
    <property type="match status" value="1"/>
</dbReference>
<dbReference type="GO" id="GO:0046872">
    <property type="term" value="F:metal ion binding"/>
    <property type="evidence" value="ECO:0007669"/>
    <property type="project" value="InterPro"/>
</dbReference>
<sequence>MVCEGCVASVQRALKSHDGVGSARASLEEANVQIAYDPSAVDLDTLTGAIQEAGFDIVS</sequence>
<protein>
    <recommendedName>
        <fullName evidence="1">HMA domain-containing protein</fullName>
    </recommendedName>
</protein>
<proteinExistence type="predicted"/>
<feature type="domain" description="HMA" evidence="1">
    <location>
        <begin position="1"/>
        <end position="58"/>
    </location>
</feature>
<dbReference type="PROSITE" id="PS50846">
    <property type="entry name" value="HMA_2"/>
    <property type="match status" value="1"/>
</dbReference>
<dbReference type="AlphaFoldDB" id="A0A382A666"/>
<dbReference type="SUPFAM" id="SSF55008">
    <property type="entry name" value="HMA, heavy metal-associated domain"/>
    <property type="match status" value="1"/>
</dbReference>
<evidence type="ECO:0000259" key="1">
    <source>
        <dbReference type="PROSITE" id="PS50846"/>
    </source>
</evidence>
<dbReference type="EMBL" id="UINC01023980">
    <property type="protein sequence ID" value="SVA96741.1"/>
    <property type="molecule type" value="Genomic_DNA"/>
</dbReference>
<dbReference type="CDD" id="cd00371">
    <property type="entry name" value="HMA"/>
    <property type="match status" value="1"/>
</dbReference>
<dbReference type="Pfam" id="PF00403">
    <property type="entry name" value="HMA"/>
    <property type="match status" value="1"/>
</dbReference>
<gene>
    <name evidence="2" type="ORF">METZ01_LOCUS149595</name>
</gene>
<accession>A0A382A666</accession>
<evidence type="ECO:0000313" key="2">
    <source>
        <dbReference type="EMBL" id="SVA96741.1"/>
    </source>
</evidence>